<comment type="caution">
    <text evidence="1">The sequence shown here is derived from an EMBL/GenBank/DDBJ whole genome shotgun (WGS) entry which is preliminary data.</text>
</comment>
<dbReference type="InterPro" id="IPR019675">
    <property type="entry name" value="DUF2550"/>
</dbReference>
<proteinExistence type="predicted"/>
<evidence type="ECO:0000313" key="1">
    <source>
        <dbReference type="EMBL" id="RAV32547.1"/>
    </source>
</evidence>
<dbReference type="Pfam" id="PF10739">
    <property type="entry name" value="DUF2550"/>
    <property type="match status" value="1"/>
</dbReference>
<dbReference type="Proteomes" id="UP000251577">
    <property type="component" value="Unassembled WGS sequence"/>
</dbReference>
<accession>A0A364V7D5</accession>
<name>A0A364V7D5_9CORY</name>
<gene>
    <name evidence="1" type="ORF">DLJ54_02845</name>
</gene>
<dbReference type="EMBL" id="QHCV01000018">
    <property type="protein sequence ID" value="RAV32547.1"/>
    <property type="molecule type" value="Genomic_DNA"/>
</dbReference>
<reference evidence="1 2" key="1">
    <citation type="journal article" date="2018" name="Syst. Appl. Microbiol.">
        <title>Corynebacterium heidelbergense sp. nov., isolated from the preen glands of Egyptian geese (Alopochen aegyptiacus).</title>
        <authorList>
            <person name="Braun M.S."/>
            <person name="Wang E."/>
            <person name="Zimmermann S."/>
            <person name="Wink M."/>
        </authorList>
    </citation>
    <scope>NUCLEOTIDE SEQUENCE [LARGE SCALE GENOMIC DNA]</scope>
    <source>
        <strain evidence="1 2">647</strain>
    </source>
</reference>
<evidence type="ECO:0000313" key="2">
    <source>
        <dbReference type="Proteomes" id="UP000251577"/>
    </source>
</evidence>
<dbReference type="AlphaFoldDB" id="A0A364V7D5"/>
<protein>
    <submittedName>
        <fullName evidence="1">DUF2550 domain-containing protein</fullName>
    </submittedName>
</protein>
<dbReference type="RefSeq" id="WP_113630334.1">
    <property type="nucleotide sequence ID" value="NZ_QHCV01000018.1"/>
</dbReference>
<keyword evidence="2" id="KW-1185">Reference proteome</keyword>
<organism evidence="1 2">
    <name type="scientific">Corynebacterium heidelbergense</name>
    <dbReference type="NCBI Taxonomy" id="2055947"/>
    <lineage>
        <taxon>Bacteria</taxon>
        <taxon>Bacillati</taxon>
        <taxon>Actinomycetota</taxon>
        <taxon>Actinomycetes</taxon>
        <taxon>Mycobacteriales</taxon>
        <taxon>Corynebacteriaceae</taxon>
        <taxon>Corynebacterium</taxon>
    </lineage>
</organism>
<sequence>MGTAFIVLLALFAALFAAVAWRFFTLRSGSYPVLVRRLPADDGRHWRHGVLVYSETVARLYKLRSLRPESDIVLTRYGTTIVGRRELTDRERQFMEPNVHIVHVRLRSQEYEIAVDRQGDTALVSWLESAPSERRVRS</sequence>